<proteinExistence type="predicted"/>
<evidence type="ECO:0000313" key="1">
    <source>
        <dbReference type="EMBL" id="ETM97968.1"/>
    </source>
</evidence>
<dbReference type="EMBL" id="KI669775">
    <property type="protein sequence ID" value="ETM97968.1"/>
    <property type="molecule type" value="Genomic_DNA"/>
</dbReference>
<gene>
    <name evidence="1" type="ORF">PPTG_24776</name>
</gene>
<dbReference type="GeneID" id="20193375"/>
<accession>W2PCM0</accession>
<name>W2PCM0_PHYN3</name>
<organism evidence="1 2">
    <name type="scientific">Phytophthora nicotianae (strain INRA-310)</name>
    <name type="common">Phytophthora parasitica</name>
    <dbReference type="NCBI Taxonomy" id="761204"/>
    <lineage>
        <taxon>Eukaryota</taxon>
        <taxon>Sar</taxon>
        <taxon>Stramenopiles</taxon>
        <taxon>Oomycota</taxon>
        <taxon>Peronosporomycetes</taxon>
        <taxon>Peronosporales</taxon>
        <taxon>Peronosporaceae</taxon>
        <taxon>Phytophthora</taxon>
    </lineage>
</organism>
<sequence>MTRRGPRSSVSLLLERNDAVRQPRQLRPKFDLDVGS</sequence>
<evidence type="ECO:0000313" key="2">
    <source>
        <dbReference type="Proteomes" id="UP000018817"/>
    </source>
</evidence>
<protein>
    <submittedName>
        <fullName evidence="1">Uncharacterized protein</fullName>
    </submittedName>
</protein>
<reference evidence="2" key="1">
    <citation type="submission" date="2011-12" db="EMBL/GenBank/DDBJ databases">
        <authorList>
            <consortium name="The Broad Institute Genome Sequencing Platform"/>
            <person name="Russ C."/>
            <person name="Tyler B."/>
            <person name="Panabieres F."/>
            <person name="Shan W."/>
            <person name="Tripathy S."/>
            <person name="Grunwald N."/>
            <person name="Machado M."/>
            <person name="Young S.K."/>
            <person name="Zeng Q."/>
            <person name="Gargeya S."/>
            <person name="Fitzgerald M."/>
            <person name="Haas B."/>
            <person name="Abouelleil A."/>
            <person name="Alvarado L."/>
            <person name="Arachchi H.M."/>
            <person name="Berlin A."/>
            <person name="Chapman S.B."/>
            <person name="Gearin G."/>
            <person name="Goldberg J."/>
            <person name="Griggs A."/>
            <person name="Gujja S."/>
            <person name="Hansen M."/>
            <person name="Heiman D."/>
            <person name="Howarth C."/>
            <person name="Larimer J."/>
            <person name="Lui A."/>
            <person name="MacDonald P.J.P."/>
            <person name="McCowen C."/>
            <person name="Montmayeur A."/>
            <person name="Murphy C."/>
            <person name="Neiman D."/>
            <person name="Pearson M."/>
            <person name="Priest M."/>
            <person name="Roberts A."/>
            <person name="Saif S."/>
            <person name="Shea T."/>
            <person name="Sisk P."/>
            <person name="Stolte C."/>
            <person name="Sykes S."/>
            <person name="Wortman J."/>
            <person name="Nusbaum C."/>
            <person name="Birren B."/>
        </authorList>
    </citation>
    <scope>NUCLEOTIDE SEQUENCE [LARGE SCALE GENOMIC DNA]</scope>
    <source>
        <strain evidence="2">INRA-310</strain>
    </source>
</reference>
<dbReference type="VEuPathDB" id="FungiDB:PPTG_24776"/>
<dbReference type="AlphaFoldDB" id="W2PCM0"/>
<dbReference type="Proteomes" id="UP000018817">
    <property type="component" value="Unassembled WGS sequence"/>
</dbReference>
<reference evidence="1 2" key="2">
    <citation type="submission" date="2013-11" db="EMBL/GenBank/DDBJ databases">
        <title>The Genome Sequence of Phytophthora parasitica INRA-310.</title>
        <authorList>
            <consortium name="The Broad Institute Genomics Platform"/>
            <person name="Russ C."/>
            <person name="Tyler B."/>
            <person name="Panabieres F."/>
            <person name="Shan W."/>
            <person name="Tripathy S."/>
            <person name="Grunwald N."/>
            <person name="Machado M."/>
            <person name="Johnson C.S."/>
            <person name="Arredondo F."/>
            <person name="Hong C."/>
            <person name="Coffey M."/>
            <person name="Young S.K."/>
            <person name="Zeng Q."/>
            <person name="Gargeya S."/>
            <person name="Fitzgerald M."/>
            <person name="Abouelleil A."/>
            <person name="Alvarado L."/>
            <person name="Chapman S.B."/>
            <person name="Gainer-Dewar J."/>
            <person name="Goldberg J."/>
            <person name="Griggs A."/>
            <person name="Gujja S."/>
            <person name="Hansen M."/>
            <person name="Howarth C."/>
            <person name="Imamovic A."/>
            <person name="Ireland A."/>
            <person name="Larimer J."/>
            <person name="McCowan C."/>
            <person name="Murphy C."/>
            <person name="Pearson M."/>
            <person name="Poon T.W."/>
            <person name="Priest M."/>
            <person name="Roberts A."/>
            <person name="Saif S."/>
            <person name="Shea T."/>
            <person name="Sykes S."/>
            <person name="Wortman J."/>
            <person name="Nusbaum C."/>
            <person name="Birren B."/>
        </authorList>
    </citation>
    <scope>NUCLEOTIDE SEQUENCE [LARGE SCALE GENOMIC DNA]</scope>
    <source>
        <strain evidence="1 2">INRA-310</strain>
    </source>
</reference>
<feature type="non-terminal residue" evidence="1">
    <location>
        <position position="36"/>
    </location>
</feature>
<dbReference type="RefSeq" id="XP_008916738.1">
    <property type="nucleotide sequence ID" value="XM_008918490.1"/>
</dbReference>